<feature type="transmembrane region" description="Helical" evidence="7">
    <location>
        <begin position="228"/>
        <end position="247"/>
    </location>
</feature>
<dbReference type="InterPro" id="IPR004776">
    <property type="entry name" value="Mem_transp_PIN-like"/>
</dbReference>
<evidence type="ECO:0000256" key="6">
    <source>
        <dbReference type="ARBA" id="ARBA00023136"/>
    </source>
</evidence>
<dbReference type="RefSeq" id="WP_273686870.1">
    <property type="nucleotide sequence ID" value="NZ_CP117411.1"/>
</dbReference>
<feature type="transmembrane region" description="Helical" evidence="7">
    <location>
        <begin position="65"/>
        <end position="84"/>
    </location>
</feature>
<organism evidence="8 9">
    <name type="scientific">Sphingomonas naphthae</name>
    <dbReference type="NCBI Taxonomy" id="1813468"/>
    <lineage>
        <taxon>Bacteria</taxon>
        <taxon>Pseudomonadati</taxon>
        <taxon>Pseudomonadota</taxon>
        <taxon>Alphaproteobacteria</taxon>
        <taxon>Sphingomonadales</taxon>
        <taxon>Sphingomonadaceae</taxon>
        <taxon>Sphingomonas</taxon>
    </lineage>
</organism>
<accession>A0ABY7TKI9</accession>
<feature type="transmembrane region" description="Helical" evidence="7">
    <location>
        <begin position="96"/>
        <end position="116"/>
    </location>
</feature>
<gene>
    <name evidence="8" type="ORF">PQ455_14805</name>
</gene>
<name>A0ABY7TKI9_9SPHN</name>
<keyword evidence="6 7" id="KW-0472">Membrane</keyword>
<feature type="transmembrane region" description="Helical" evidence="7">
    <location>
        <begin position="34"/>
        <end position="53"/>
    </location>
</feature>
<feature type="transmembrane region" description="Helical" evidence="7">
    <location>
        <begin position="196"/>
        <end position="216"/>
    </location>
</feature>
<dbReference type="Pfam" id="PF03547">
    <property type="entry name" value="Mem_trans"/>
    <property type="match status" value="1"/>
</dbReference>
<feature type="transmembrane region" description="Helical" evidence="7">
    <location>
        <begin position="253"/>
        <end position="275"/>
    </location>
</feature>
<sequence>MILALGTVFPVFALILIGWAAGKRGILPATAVDGLNGFVVKLALPVLMFQFVAEADWRSLWHPHFVLALGGGMVLVFGATLLLARRQGLGEASIEALAAAYPNTAFMGIPIAQALFGAAGLAAAVIASLLTVCALFALTIMLVEYELHRERGLGHAALGVLRGLALNPLVFAPVLGGVWALTGIALPVPLHDLASLLGRAASPVALVTIGLFLAFTPAGGATARVAPLVLLKLVVQPLVTLLLVWLLAVPQPWGTAAILLAALPTGTGPFMVAALYRRDAAVIARVILVSTLISAATVSALVALTG</sequence>
<evidence type="ECO:0000256" key="5">
    <source>
        <dbReference type="ARBA" id="ARBA00022989"/>
    </source>
</evidence>
<reference evidence="8 9" key="1">
    <citation type="submission" date="2023-02" db="EMBL/GenBank/DDBJ databases">
        <title>Genome sequence of Sphingomonas naphthae.</title>
        <authorList>
            <person name="Kim S."/>
            <person name="Heo J."/>
            <person name="Kwon S.-W."/>
        </authorList>
    </citation>
    <scope>NUCLEOTIDE SEQUENCE [LARGE SCALE GENOMIC DNA]</scope>
    <source>
        <strain evidence="8 9">KACC 18716</strain>
    </source>
</reference>
<keyword evidence="3" id="KW-1003">Cell membrane</keyword>
<proteinExistence type="predicted"/>
<keyword evidence="5 7" id="KW-1133">Transmembrane helix</keyword>
<keyword evidence="9" id="KW-1185">Reference proteome</keyword>
<evidence type="ECO:0000256" key="4">
    <source>
        <dbReference type="ARBA" id="ARBA00022692"/>
    </source>
</evidence>
<dbReference type="PANTHER" id="PTHR36838:SF3">
    <property type="entry name" value="TRANSPORTER AUXIN EFFLUX CARRIER EC FAMILY"/>
    <property type="match status" value="1"/>
</dbReference>
<feature type="transmembrane region" description="Helical" evidence="7">
    <location>
        <begin position="164"/>
        <end position="190"/>
    </location>
</feature>
<feature type="transmembrane region" description="Helical" evidence="7">
    <location>
        <begin position="6"/>
        <end position="22"/>
    </location>
</feature>
<comment type="subcellular location">
    <subcellularLocation>
        <location evidence="1">Membrane</location>
        <topology evidence="1">Multi-pass membrane protein</topology>
    </subcellularLocation>
</comment>
<evidence type="ECO:0000256" key="3">
    <source>
        <dbReference type="ARBA" id="ARBA00022475"/>
    </source>
</evidence>
<protein>
    <submittedName>
        <fullName evidence="8">AEC family transporter</fullName>
    </submittedName>
</protein>
<feature type="transmembrane region" description="Helical" evidence="7">
    <location>
        <begin position="122"/>
        <end position="143"/>
    </location>
</feature>
<dbReference type="EMBL" id="CP117411">
    <property type="protein sequence ID" value="WCT72895.1"/>
    <property type="molecule type" value="Genomic_DNA"/>
</dbReference>
<dbReference type="Proteomes" id="UP001220395">
    <property type="component" value="Chromosome"/>
</dbReference>
<evidence type="ECO:0000313" key="9">
    <source>
        <dbReference type="Proteomes" id="UP001220395"/>
    </source>
</evidence>
<evidence type="ECO:0000313" key="8">
    <source>
        <dbReference type="EMBL" id="WCT72895.1"/>
    </source>
</evidence>
<dbReference type="PANTHER" id="PTHR36838">
    <property type="entry name" value="AUXIN EFFLUX CARRIER FAMILY PROTEIN"/>
    <property type="match status" value="1"/>
</dbReference>
<keyword evidence="2" id="KW-0813">Transport</keyword>
<keyword evidence="4 7" id="KW-0812">Transmembrane</keyword>
<evidence type="ECO:0000256" key="2">
    <source>
        <dbReference type="ARBA" id="ARBA00022448"/>
    </source>
</evidence>
<evidence type="ECO:0000256" key="1">
    <source>
        <dbReference type="ARBA" id="ARBA00004141"/>
    </source>
</evidence>
<feature type="transmembrane region" description="Helical" evidence="7">
    <location>
        <begin position="282"/>
        <end position="304"/>
    </location>
</feature>
<evidence type="ECO:0000256" key="7">
    <source>
        <dbReference type="SAM" id="Phobius"/>
    </source>
</evidence>